<comment type="caution">
    <text evidence="1">The sequence shown here is derived from an EMBL/GenBank/DDBJ whole genome shotgun (WGS) entry which is preliminary data.</text>
</comment>
<gene>
    <name evidence="1" type="ORF">ECRASSUSDP1_LOCUS2201</name>
</gene>
<keyword evidence="2" id="KW-1185">Reference proteome</keyword>
<accession>A0AAD1U8R2</accession>
<evidence type="ECO:0000313" key="1">
    <source>
        <dbReference type="EMBL" id="CAI2360893.1"/>
    </source>
</evidence>
<name>A0AAD1U8R2_EUPCR</name>
<sequence length="620" mass="72518">MENLNKDTYSLYFKKEVILESERKKLPDNLELEIVSSIKQCELSVPLKMPIYKLMLVSKSGKLCIQHPRTKKLRSKYCICKIPQQTISETIKLGKKRPLQKKLFIKDDKNYMFLITKLDLLLLQIQIELDSKLNVINYIVKRRELESKYLHWILHHLEYENEKIWIFLASSLSSETLREFTIDGFCKTKRLCYRKDFKQVLKNAKSNVLVLKSKEWVLYIQTNPLIFYLNTDPEGKAPNLAIEMSLIDPNLSCMQTKLNETMNFSVMYPSDLHRVKNRKDVNYIEEDFRSLNKVQNNFKITESYTSMLGLQLLDNNTFNVICEEAQYHVKCKNNAKIAFKEEIKIQDDREISQKYLNMISLTGLSMDTSEDNQEKDEQQALKLINKVITDNGSDTEEAIIYDKDSVKSILIQEFQTFLDYLQAWKMGEFTMNSCYICTTNFLKICPIIMKFCPDSNFVLDCYSKFLFGIPFYIERVSPMIDRKSIAIEFLNHINPYLNSKNTPYLPSNPSRCSLKQLCSTGRQTHITFIKLSAVLEGKISEEVFLRLLFLLESHLIKLAMDVLLSSLNPAEIKEMIVKVIRVLSKDKHYDRHCLLQVLESVQYTKNKIGLNYFSMNGDED</sequence>
<dbReference type="AlphaFoldDB" id="A0AAD1U8R2"/>
<proteinExistence type="predicted"/>
<protein>
    <submittedName>
        <fullName evidence="1">Uncharacterized protein</fullName>
    </submittedName>
</protein>
<dbReference type="EMBL" id="CAMPGE010002087">
    <property type="protein sequence ID" value="CAI2360893.1"/>
    <property type="molecule type" value="Genomic_DNA"/>
</dbReference>
<evidence type="ECO:0000313" key="2">
    <source>
        <dbReference type="Proteomes" id="UP001295684"/>
    </source>
</evidence>
<organism evidence="1 2">
    <name type="scientific">Euplotes crassus</name>
    <dbReference type="NCBI Taxonomy" id="5936"/>
    <lineage>
        <taxon>Eukaryota</taxon>
        <taxon>Sar</taxon>
        <taxon>Alveolata</taxon>
        <taxon>Ciliophora</taxon>
        <taxon>Intramacronucleata</taxon>
        <taxon>Spirotrichea</taxon>
        <taxon>Hypotrichia</taxon>
        <taxon>Euplotida</taxon>
        <taxon>Euplotidae</taxon>
        <taxon>Moneuplotes</taxon>
    </lineage>
</organism>
<reference evidence="1" key="1">
    <citation type="submission" date="2023-07" db="EMBL/GenBank/DDBJ databases">
        <authorList>
            <consortium name="AG Swart"/>
            <person name="Singh M."/>
            <person name="Singh A."/>
            <person name="Seah K."/>
            <person name="Emmerich C."/>
        </authorList>
    </citation>
    <scope>NUCLEOTIDE SEQUENCE</scope>
    <source>
        <strain evidence="1">DP1</strain>
    </source>
</reference>
<dbReference type="Proteomes" id="UP001295684">
    <property type="component" value="Unassembled WGS sequence"/>
</dbReference>